<feature type="transmembrane region" description="Helical" evidence="7">
    <location>
        <begin position="76"/>
        <end position="101"/>
    </location>
</feature>
<reference evidence="8 9" key="1">
    <citation type="submission" date="2024-03" db="EMBL/GenBank/DDBJ databases">
        <title>Genome-scale model development and genomic sequencing of the oleaginous clade Lipomyces.</title>
        <authorList>
            <consortium name="Lawrence Berkeley National Laboratory"/>
            <person name="Czajka J.J."/>
            <person name="Han Y."/>
            <person name="Kim J."/>
            <person name="Mondo S.J."/>
            <person name="Hofstad B.A."/>
            <person name="Robles A."/>
            <person name="Haridas S."/>
            <person name="Riley R."/>
            <person name="LaButti K."/>
            <person name="Pangilinan J."/>
            <person name="Andreopoulos W."/>
            <person name="Lipzen A."/>
            <person name="Yan J."/>
            <person name="Wang M."/>
            <person name="Ng V."/>
            <person name="Grigoriev I.V."/>
            <person name="Spatafora J.W."/>
            <person name="Magnuson J.K."/>
            <person name="Baker S.E."/>
            <person name="Pomraning K.R."/>
        </authorList>
    </citation>
    <scope>NUCLEOTIDE SEQUENCE [LARGE SCALE GENOMIC DNA]</scope>
    <source>
        <strain evidence="8 9">Phaff 52-87</strain>
    </source>
</reference>
<comment type="caution">
    <text evidence="8">The sequence shown here is derived from an EMBL/GenBank/DDBJ whole genome shotgun (WGS) entry which is preliminary data.</text>
</comment>
<dbReference type="InterPro" id="IPR002259">
    <property type="entry name" value="Eqnu_transpt"/>
</dbReference>
<keyword evidence="4 7" id="KW-0812">Transmembrane</keyword>
<evidence type="ECO:0000256" key="1">
    <source>
        <dbReference type="ARBA" id="ARBA00004141"/>
    </source>
</evidence>
<evidence type="ECO:0000256" key="5">
    <source>
        <dbReference type="ARBA" id="ARBA00022989"/>
    </source>
</evidence>
<feature type="transmembrane region" description="Helical" evidence="7">
    <location>
        <begin position="321"/>
        <end position="342"/>
    </location>
</feature>
<feature type="transmembrane region" description="Helical" evidence="7">
    <location>
        <begin position="251"/>
        <end position="271"/>
    </location>
</feature>
<dbReference type="Pfam" id="PF01733">
    <property type="entry name" value="Nucleoside_tran"/>
    <property type="match status" value="1"/>
</dbReference>
<dbReference type="PANTHER" id="PTHR10332:SF88">
    <property type="entry name" value="EQUILIBRATIVE NUCLEOSIDE TRANSPORTER 1, ISOFORM A"/>
    <property type="match status" value="1"/>
</dbReference>
<dbReference type="SUPFAM" id="SSF103473">
    <property type="entry name" value="MFS general substrate transporter"/>
    <property type="match status" value="1"/>
</dbReference>
<comment type="subcellular location">
    <subcellularLocation>
        <location evidence="1">Membrane</location>
        <topology evidence="1">Multi-pass membrane protein</topology>
    </subcellularLocation>
</comment>
<name>A0ABR1FDF6_9ASCO</name>
<keyword evidence="6 7" id="KW-0472">Membrane</keyword>
<sequence>MTDAVDPASLRLLRNSEPSPLYPASTATTATSDFDDDHRAANALNSLESGLDDDRGGDAHAKMMQHAKETYNSMDYWAFLLLGLAMLWPWNCFLSAAAYFQDRFKESEFLRENFQSFMMTTSTITATLTMLYLSHQQQHASYTFRIWLALILNAINFTILAIASITEEAWHIVVYFIYLLISVFFSACATSLSQNGAFAIANLFTPVYTQGIMVGQAIAGVLPSIAQIISVVSVESSKAGEAGKASSASSFVYFLTATGVTVIAIFFYISFYRRQRAVINHGATVAGGYSAPRFSGEFADIAAAAEPEREYIPLTRLLKKLYFAAFAVFFTFGLTLMFPVFASTTLSVNYVEGETSINSWFRPNVYIPFAYLIWNAGDLAGRLVCGYPRLVMHSQKQMAVVAIARLLYIPLFFLCNINGEGAIISSDFFYMLLQFTFGLTNGYIGSCAMMNAESYVDDNEKEAAGGFMGLALNLGLAAGSLSSFVLVAEIE</sequence>
<organism evidence="8 9">
    <name type="scientific">Myxozyma melibiosi</name>
    <dbReference type="NCBI Taxonomy" id="54550"/>
    <lineage>
        <taxon>Eukaryota</taxon>
        <taxon>Fungi</taxon>
        <taxon>Dikarya</taxon>
        <taxon>Ascomycota</taxon>
        <taxon>Saccharomycotina</taxon>
        <taxon>Lipomycetes</taxon>
        <taxon>Lipomycetales</taxon>
        <taxon>Lipomycetaceae</taxon>
        <taxon>Myxozyma</taxon>
    </lineage>
</organism>
<feature type="transmembrane region" description="Helical" evidence="7">
    <location>
        <begin position="429"/>
        <end position="452"/>
    </location>
</feature>
<dbReference type="PRINTS" id="PR01130">
    <property type="entry name" value="DERENTRNSPRT"/>
</dbReference>
<dbReference type="PIRSF" id="PIRSF016379">
    <property type="entry name" value="ENT"/>
    <property type="match status" value="1"/>
</dbReference>
<feature type="transmembrane region" description="Helical" evidence="7">
    <location>
        <begin position="172"/>
        <end position="192"/>
    </location>
</feature>
<evidence type="ECO:0000256" key="2">
    <source>
        <dbReference type="ARBA" id="ARBA00007965"/>
    </source>
</evidence>
<dbReference type="Proteomes" id="UP001498771">
    <property type="component" value="Unassembled WGS sequence"/>
</dbReference>
<evidence type="ECO:0000256" key="7">
    <source>
        <dbReference type="SAM" id="Phobius"/>
    </source>
</evidence>
<gene>
    <name evidence="8" type="ORF">BZA70DRAFT_6420</name>
</gene>
<comment type="similarity">
    <text evidence="2">Belongs to the SLC29A/ENT transporter (TC 2.A.57) family.</text>
</comment>
<evidence type="ECO:0000313" key="9">
    <source>
        <dbReference type="Proteomes" id="UP001498771"/>
    </source>
</evidence>
<feature type="transmembrane region" description="Helical" evidence="7">
    <location>
        <begin position="464"/>
        <end position="488"/>
    </location>
</feature>
<evidence type="ECO:0000256" key="6">
    <source>
        <dbReference type="ARBA" id="ARBA00023136"/>
    </source>
</evidence>
<dbReference type="PANTHER" id="PTHR10332">
    <property type="entry name" value="EQUILIBRATIVE NUCLEOSIDE TRANSPORTER"/>
    <property type="match status" value="1"/>
</dbReference>
<dbReference type="InterPro" id="IPR036259">
    <property type="entry name" value="MFS_trans_sf"/>
</dbReference>
<dbReference type="RefSeq" id="XP_064770241.1">
    <property type="nucleotide sequence ID" value="XM_064915284.1"/>
</dbReference>
<feature type="transmembrane region" description="Helical" evidence="7">
    <location>
        <begin position="113"/>
        <end position="134"/>
    </location>
</feature>
<keyword evidence="5 7" id="KW-1133">Transmembrane helix</keyword>
<feature type="transmembrane region" description="Helical" evidence="7">
    <location>
        <begin position="212"/>
        <end position="231"/>
    </location>
</feature>
<evidence type="ECO:0000256" key="3">
    <source>
        <dbReference type="ARBA" id="ARBA00022448"/>
    </source>
</evidence>
<keyword evidence="3" id="KW-0813">Transport</keyword>
<feature type="transmembrane region" description="Helical" evidence="7">
    <location>
        <begin position="398"/>
        <end position="417"/>
    </location>
</feature>
<dbReference type="EMBL" id="JBBJBU010000001">
    <property type="protein sequence ID" value="KAK7207208.1"/>
    <property type="molecule type" value="Genomic_DNA"/>
</dbReference>
<evidence type="ECO:0000313" key="8">
    <source>
        <dbReference type="EMBL" id="KAK7207208.1"/>
    </source>
</evidence>
<accession>A0ABR1FDF6</accession>
<protein>
    <submittedName>
        <fullName evidence="8">Nucleoside transporter-domain-containing protein</fullName>
    </submittedName>
</protein>
<proteinExistence type="inferred from homology"/>
<evidence type="ECO:0000256" key="4">
    <source>
        <dbReference type="ARBA" id="ARBA00022692"/>
    </source>
</evidence>
<feature type="transmembrane region" description="Helical" evidence="7">
    <location>
        <begin position="146"/>
        <end position="166"/>
    </location>
</feature>
<dbReference type="GeneID" id="90040796"/>
<keyword evidence="9" id="KW-1185">Reference proteome</keyword>